<dbReference type="SUPFAM" id="SSF57850">
    <property type="entry name" value="RING/U-box"/>
    <property type="match status" value="1"/>
</dbReference>
<dbReference type="InterPro" id="IPR051834">
    <property type="entry name" value="RING_finger_E3_ligase"/>
</dbReference>
<feature type="compositionally biased region" description="Low complexity" evidence="5">
    <location>
        <begin position="18"/>
        <end position="30"/>
    </location>
</feature>
<gene>
    <name evidence="7" type="ORF">HERI1096_LOCUS9668</name>
</gene>
<dbReference type="GO" id="GO:0006511">
    <property type="term" value="P:ubiquitin-dependent protein catabolic process"/>
    <property type="evidence" value="ECO:0007669"/>
    <property type="project" value="TreeGrafter"/>
</dbReference>
<dbReference type="PANTHER" id="PTHR45931:SF3">
    <property type="entry name" value="RING ZINC FINGER-CONTAINING PROTEIN"/>
    <property type="match status" value="1"/>
</dbReference>
<evidence type="ECO:0000256" key="4">
    <source>
        <dbReference type="PROSITE-ProRule" id="PRU00175"/>
    </source>
</evidence>
<dbReference type="Gene3D" id="3.30.40.10">
    <property type="entry name" value="Zinc/RING finger domain, C3HC4 (zinc finger)"/>
    <property type="match status" value="1"/>
</dbReference>
<dbReference type="Pfam" id="PF13639">
    <property type="entry name" value="zf-RING_2"/>
    <property type="match status" value="1"/>
</dbReference>
<accession>A0A7S3ANU2</accession>
<dbReference type="GO" id="GO:0005634">
    <property type="term" value="C:nucleus"/>
    <property type="evidence" value="ECO:0007669"/>
    <property type="project" value="TreeGrafter"/>
</dbReference>
<reference evidence="7" key="1">
    <citation type="submission" date="2021-01" db="EMBL/GenBank/DDBJ databases">
        <authorList>
            <person name="Corre E."/>
            <person name="Pelletier E."/>
            <person name="Niang G."/>
            <person name="Scheremetjew M."/>
            <person name="Finn R."/>
            <person name="Kale V."/>
            <person name="Holt S."/>
            <person name="Cochrane G."/>
            <person name="Meng A."/>
            <person name="Brown T."/>
            <person name="Cohen L."/>
        </authorList>
    </citation>
    <scope>NUCLEOTIDE SEQUENCE</scope>
    <source>
        <strain evidence="7">CCMP281</strain>
    </source>
</reference>
<evidence type="ECO:0000313" key="7">
    <source>
        <dbReference type="EMBL" id="CAE0109008.1"/>
    </source>
</evidence>
<dbReference type="PANTHER" id="PTHR45931">
    <property type="entry name" value="SI:CH211-59O9.10"/>
    <property type="match status" value="1"/>
</dbReference>
<dbReference type="AlphaFoldDB" id="A0A7S3ANU2"/>
<dbReference type="SMART" id="SM00184">
    <property type="entry name" value="RING"/>
    <property type="match status" value="1"/>
</dbReference>
<feature type="compositionally biased region" description="Low complexity" evidence="5">
    <location>
        <begin position="306"/>
        <end position="324"/>
    </location>
</feature>
<dbReference type="PROSITE" id="PS50089">
    <property type="entry name" value="ZF_RING_2"/>
    <property type="match status" value="1"/>
</dbReference>
<evidence type="ECO:0000256" key="2">
    <source>
        <dbReference type="ARBA" id="ARBA00022771"/>
    </source>
</evidence>
<dbReference type="InterPro" id="IPR013083">
    <property type="entry name" value="Znf_RING/FYVE/PHD"/>
</dbReference>
<name>A0A7S3ANU2_9EUKA</name>
<proteinExistence type="predicted"/>
<keyword evidence="3" id="KW-0862">Zinc</keyword>
<evidence type="ECO:0000256" key="3">
    <source>
        <dbReference type="ARBA" id="ARBA00022833"/>
    </source>
</evidence>
<keyword evidence="1" id="KW-0479">Metal-binding</keyword>
<dbReference type="GO" id="GO:0008270">
    <property type="term" value="F:zinc ion binding"/>
    <property type="evidence" value="ECO:0007669"/>
    <property type="project" value="UniProtKB-KW"/>
</dbReference>
<evidence type="ECO:0000256" key="5">
    <source>
        <dbReference type="SAM" id="MobiDB-lite"/>
    </source>
</evidence>
<feature type="domain" description="RING-type" evidence="6">
    <location>
        <begin position="248"/>
        <end position="291"/>
    </location>
</feature>
<dbReference type="InterPro" id="IPR001841">
    <property type="entry name" value="Znf_RING"/>
</dbReference>
<protein>
    <recommendedName>
        <fullName evidence="6">RING-type domain-containing protein</fullName>
    </recommendedName>
</protein>
<keyword evidence="2 4" id="KW-0863">Zinc-finger</keyword>
<feature type="region of interest" description="Disordered" evidence="5">
    <location>
        <begin position="305"/>
        <end position="330"/>
    </location>
</feature>
<feature type="region of interest" description="Disordered" evidence="5">
    <location>
        <begin position="1"/>
        <end position="56"/>
    </location>
</feature>
<dbReference type="GO" id="GO:0061630">
    <property type="term" value="F:ubiquitin protein ligase activity"/>
    <property type="evidence" value="ECO:0007669"/>
    <property type="project" value="TreeGrafter"/>
</dbReference>
<sequence length="330" mass="36358">MHSGRRGLPETIDLCDSPGALQQQPAQQMPAKRRRLGGGRGQLSAAPIELSDGDSDDDLTLARRLQEEERTLASRIAQRSLSSDQELARRLQEEERQARLFPHPLSRYGAGLPRGYPGASADLHGAMPRRSERMFDMFGDDDAWRSEPPLLPALVPPAWHPLNVGALGVGGAGRGLSGLFDGRRSNHLAHLSLMDRDFGEADYEMLLQLDKAEGREKKTSKMRTQSKLIDQLPSHKASKAEARGELVCAICLENIRAQQVMVTLPCKHEYHKQCILKWLKSTEAASCPCCKAPALEPPPREEVAITTADPPADPTTTTTTSPAAEQWWHT</sequence>
<evidence type="ECO:0000256" key="1">
    <source>
        <dbReference type="ARBA" id="ARBA00022723"/>
    </source>
</evidence>
<organism evidence="7">
    <name type="scientific">Haptolina ericina</name>
    <dbReference type="NCBI Taxonomy" id="156174"/>
    <lineage>
        <taxon>Eukaryota</taxon>
        <taxon>Haptista</taxon>
        <taxon>Haptophyta</taxon>
        <taxon>Prymnesiophyceae</taxon>
        <taxon>Prymnesiales</taxon>
        <taxon>Prymnesiaceae</taxon>
        <taxon>Haptolina</taxon>
    </lineage>
</organism>
<dbReference type="EMBL" id="HBHX01017300">
    <property type="protein sequence ID" value="CAE0109008.1"/>
    <property type="molecule type" value="Transcribed_RNA"/>
</dbReference>
<dbReference type="CDD" id="cd16454">
    <property type="entry name" value="RING-H2_PA-TM-RING"/>
    <property type="match status" value="1"/>
</dbReference>
<evidence type="ECO:0000259" key="6">
    <source>
        <dbReference type="PROSITE" id="PS50089"/>
    </source>
</evidence>